<dbReference type="AlphaFoldDB" id="A0A5C5WNI3"/>
<dbReference type="InterPro" id="IPR041657">
    <property type="entry name" value="HTH_17"/>
</dbReference>
<dbReference type="Proteomes" id="UP000318053">
    <property type="component" value="Unassembled WGS sequence"/>
</dbReference>
<comment type="caution">
    <text evidence="2">The sequence shown here is derived from an EMBL/GenBank/DDBJ whole genome shotgun (WGS) entry which is preliminary data.</text>
</comment>
<accession>A0A5C5WNI3</accession>
<dbReference type="RefSeq" id="WP_146394028.1">
    <property type="nucleotide sequence ID" value="NZ_SJPK01000031.1"/>
</dbReference>
<reference evidence="2 3" key="1">
    <citation type="submission" date="2019-02" db="EMBL/GenBank/DDBJ databases">
        <title>Deep-cultivation of Planctomycetes and their phenomic and genomic characterization uncovers novel biology.</title>
        <authorList>
            <person name="Wiegand S."/>
            <person name="Jogler M."/>
            <person name="Boedeker C."/>
            <person name="Pinto D."/>
            <person name="Vollmers J."/>
            <person name="Rivas-Marin E."/>
            <person name="Kohn T."/>
            <person name="Peeters S.H."/>
            <person name="Heuer A."/>
            <person name="Rast P."/>
            <person name="Oberbeckmann S."/>
            <person name="Bunk B."/>
            <person name="Jeske O."/>
            <person name="Meyerdierks A."/>
            <person name="Storesund J.E."/>
            <person name="Kallscheuer N."/>
            <person name="Luecker S."/>
            <person name="Lage O.M."/>
            <person name="Pohl T."/>
            <person name="Merkel B.J."/>
            <person name="Hornburger P."/>
            <person name="Mueller R.-W."/>
            <person name="Bruemmer F."/>
            <person name="Labrenz M."/>
            <person name="Spormann A.M."/>
            <person name="Op Den Camp H."/>
            <person name="Overmann J."/>
            <person name="Amann R."/>
            <person name="Jetten M.S.M."/>
            <person name="Mascher T."/>
            <person name="Medema M.H."/>
            <person name="Devos D.P."/>
            <person name="Kaster A.-K."/>
            <person name="Ovreas L."/>
            <person name="Rohde M."/>
            <person name="Galperin M.Y."/>
            <person name="Jogler C."/>
        </authorList>
    </citation>
    <scope>NUCLEOTIDE SEQUENCE [LARGE SCALE GENOMIC DNA]</scope>
    <source>
        <strain evidence="2 3">CA85</strain>
    </source>
</reference>
<sequence length="101" mass="11848">MPTRTTPWMTAEEAAEYLKYSSSSIRRFAREGQLEHRRVGRGDYRFLVEWLDAFLLRANTAIKRPSRPVIKRPRKTSGRKLSKYEAIIAKRRKGHETRGTV</sequence>
<dbReference type="NCBIfam" id="TIGR01764">
    <property type="entry name" value="excise"/>
    <property type="match status" value="1"/>
</dbReference>
<feature type="domain" description="Helix-turn-helix" evidence="1">
    <location>
        <begin position="8"/>
        <end position="57"/>
    </location>
</feature>
<dbReference type="InterPro" id="IPR009061">
    <property type="entry name" value="DNA-bd_dom_put_sf"/>
</dbReference>
<dbReference type="InterPro" id="IPR010093">
    <property type="entry name" value="SinI_DNA-bd"/>
</dbReference>
<keyword evidence="3" id="KW-1185">Reference proteome</keyword>
<dbReference type="EMBL" id="SJPK01000031">
    <property type="protein sequence ID" value="TWT52157.1"/>
    <property type="molecule type" value="Genomic_DNA"/>
</dbReference>
<protein>
    <submittedName>
        <fullName evidence="2">Helix-turn-helix domain protein</fullName>
    </submittedName>
</protein>
<dbReference type="SUPFAM" id="SSF46955">
    <property type="entry name" value="Putative DNA-binding domain"/>
    <property type="match status" value="1"/>
</dbReference>
<dbReference type="Pfam" id="PF12728">
    <property type="entry name" value="HTH_17"/>
    <property type="match status" value="1"/>
</dbReference>
<evidence type="ECO:0000259" key="1">
    <source>
        <dbReference type="Pfam" id="PF12728"/>
    </source>
</evidence>
<evidence type="ECO:0000313" key="2">
    <source>
        <dbReference type="EMBL" id="TWT52157.1"/>
    </source>
</evidence>
<organism evidence="2 3">
    <name type="scientific">Allorhodopirellula solitaria</name>
    <dbReference type="NCBI Taxonomy" id="2527987"/>
    <lineage>
        <taxon>Bacteria</taxon>
        <taxon>Pseudomonadati</taxon>
        <taxon>Planctomycetota</taxon>
        <taxon>Planctomycetia</taxon>
        <taxon>Pirellulales</taxon>
        <taxon>Pirellulaceae</taxon>
        <taxon>Allorhodopirellula</taxon>
    </lineage>
</organism>
<name>A0A5C5WNI3_9BACT</name>
<dbReference type="OrthoDB" id="26294at2"/>
<proteinExistence type="predicted"/>
<dbReference type="GO" id="GO:0003677">
    <property type="term" value="F:DNA binding"/>
    <property type="evidence" value="ECO:0007669"/>
    <property type="project" value="InterPro"/>
</dbReference>
<evidence type="ECO:0000313" key="3">
    <source>
        <dbReference type="Proteomes" id="UP000318053"/>
    </source>
</evidence>
<gene>
    <name evidence="2" type="ORF">CA85_50710</name>
</gene>